<dbReference type="Proteomes" id="UP001168990">
    <property type="component" value="Unassembled WGS sequence"/>
</dbReference>
<name>A0AA39F7S2_9HYME</name>
<dbReference type="InterPro" id="IPR023231">
    <property type="entry name" value="GSKIP_dom_sf"/>
</dbReference>
<dbReference type="Pfam" id="PF05303">
    <property type="entry name" value="GSKIP_dom"/>
    <property type="match status" value="1"/>
</dbReference>
<organism evidence="3 4">
    <name type="scientific">Microctonus aethiopoides</name>
    <dbReference type="NCBI Taxonomy" id="144406"/>
    <lineage>
        <taxon>Eukaryota</taxon>
        <taxon>Metazoa</taxon>
        <taxon>Ecdysozoa</taxon>
        <taxon>Arthropoda</taxon>
        <taxon>Hexapoda</taxon>
        <taxon>Insecta</taxon>
        <taxon>Pterygota</taxon>
        <taxon>Neoptera</taxon>
        <taxon>Endopterygota</taxon>
        <taxon>Hymenoptera</taxon>
        <taxon>Apocrita</taxon>
        <taxon>Ichneumonoidea</taxon>
        <taxon>Braconidae</taxon>
        <taxon>Euphorinae</taxon>
        <taxon>Microctonus</taxon>
    </lineage>
</organism>
<dbReference type="SUPFAM" id="SSF103107">
    <property type="entry name" value="Hypothetical protein c14orf129, hspc210"/>
    <property type="match status" value="1"/>
</dbReference>
<dbReference type="InterPro" id="IPR037395">
    <property type="entry name" value="GSKIP"/>
</dbReference>
<evidence type="ECO:0000313" key="3">
    <source>
        <dbReference type="EMBL" id="KAK0164511.1"/>
    </source>
</evidence>
<comment type="similarity">
    <text evidence="1">Belongs to the GSKIP family.</text>
</comment>
<evidence type="ECO:0000256" key="1">
    <source>
        <dbReference type="ARBA" id="ARBA00009571"/>
    </source>
</evidence>
<dbReference type="AlphaFoldDB" id="A0AA39F7S2"/>
<dbReference type="GO" id="GO:0060828">
    <property type="term" value="P:regulation of canonical Wnt signaling pathway"/>
    <property type="evidence" value="ECO:0007669"/>
    <property type="project" value="InterPro"/>
</dbReference>
<dbReference type="PANTHER" id="PTHR12490:SF4">
    <property type="entry name" value="GSK3B-INTERACTING PROTEIN"/>
    <property type="match status" value="1"/>
</dbReference>
<dbReference type="InterPro" id="IPR007967">
    <property type="entry name" value="GSKIP_dom"/>
</dbReference>
<dbReference type="Gene3D" id="3.30.2280.10">
    <property type="entry name" value="Hypothetical protein (hspc210)"/>
    <property type="match status" value="1"/>
</dbReference>
<proteinExistence type="inferred from homology"/>
<dbReference type="GO" id="GO:0005737">
    <property type="term" value="C:cytoplasm"/>
    <property type="evidence" value="ECO:0007669"/>
    <property type="project" value="TreeGrafter"/>
</dbReference>
<gene>
    <name evidence="3" type="ORF">PV328_003131</name>
</gene>
<dbReference type="EMBL" id="JAQQBS010001422">
    <property type="protein sequence ID" value="KAK0164511.1"/>
    <property type="molecule type" value="Genomic_DNA"/>
</dbReference>
<comment type="caution">
    <text evidence="3">The sequence shown here is derived from an EMBL/GenBank/DDBJ whole genome shotgun (WGS) entry which is preliminary data.</text>
</comment>
<sequence length="116" mass="13256">MLDNEDKILDKEQWKVEAQAIINDVRKHVNAIYVSEKLNSTNNGIFLNLTTLEGLKFCIEVSGVGFIIRGNEHDTVTNMEGEIFETPYSLLDFISPKYRQSFSDDLVSKLNKLTEN</sequence>
<reference evidence="3" key="2">
    <citation type="submission" date="2023-03" db="EMBL/GenBank/DDBJ databases">
        <authorList>
            <person name="Inwood S.N."/>
            <person name="Skelly J.G."/>
            <person name="Guhlin J."/>
            <person name="Harrop T.W.R."/>
            <person name="Goldson S.G."/>
            <person name="Dearden P.K."/>
        </authorList>
    </citation>
    <scope>NUCLEOTIDE SEQUENCE</scope>
    <source>
        <strain evidence="3">Irish</strain>
        <tissue evidence="3">Whole body</tissue>
    </source>
</reference>
<dbReference type="GO" id="GO:0019207">
    <property type="term" value="F:kinase regulator activity"/>
    <property type="evidence" value="ECO:0007669"/>
    <property type="project" value="TreeGrafter"/>
</dbReference>
<accession>A0AA39F7S2</accession>
<reference evidence="3" key="1">
    <citation type="journal article" date="2023" name="bioRxiv">
        <title>Scaffold-level genome assemblies of two parasitoid biocontrol wasps reveal the parthenogenesis mechanism and an associated novel virus.</title>
        <authorList>
            <person name="Inwood S."/>
            <person name="Skelly J."/>
            <person name="Guhlin J."/>
            <person name="Harrop T."/>
            <person name="Goldson S."/>
            <person name="Dearden P."/>
        </authorList>
    </citation>
    <scope>NUCLEOTIDE SEQUENCE</scope>
    <source>
        <strain evidence="3">Irish</strain>
        <tissue evidence="3">Whole body</tissue>
    </source>
</reference>
<keyword evidence="4" id="KW-1185">Reference proteome</keyword>
<dbReference type="GO" id="GO:0051018">
    <property type="term" value="F:protein kinase A binding"/>
    <property type="evidence" value="ECO:0007669"/>
    <property type="project" value="TreeGrafter"/>
</dbReference>
<evidence type="ECO:0000259" key="2">
    <source>
        <dbReference type="Pfam" id="PF05303"/>
    </source>
</evidence>
<dbReference type="PANTHER" id="PTHR12490">
    <property type="entry name" value="GSK3B-INTERACTING PROTEIN"/>
    <property type="match status" value="1"/>
</dbReference>
<evidence type="ECO:0000313" key="4">
    <source>
        <dbReference type="Proteomes" id="UP001168990"/>
    </source>
</evidence>
<feature type="domain" description="GSKIP" evidence="2">
    <location>
        <begin position="16"/>
        <end position="113"/>
    </location>
</feature>
<protein>
    <recommendedName>
        <fullName evidence="2">GSKIP domain-containing protein</fullName>
    </recommendedName>
</protein>